<dbReference type="OrthoDB" id="21416at2759"/>
<keyword evidence="2" id="KW-0677">Repeat</keyword>
<dbReference type="InterPro" id="IPR027417">
    <property type="entry name" value="P-loop_NTPase"/>
</dbReference>
<dbReference type="GO" id="GO:0003677">
    <property type="term" value="F:DNA binding"/>
    <property type="evidence" value="ECO:0007669"/>
    <property type="project" value="UniProtKB-KW"/>
</dbReference>
<comment type="caution">
    <text evidence="6">The sequence shown here is derived from an EMBL/GenBank/DDBJ whole genome shotgun (WGS) entry which is preliminary data.</text>
</comment>
<organism evidence="6 7">
    <name type="scientific">Aspergillus terreus</name>
    <dbReference type="NCBI Taxonomy" id="33178"/>
    <lineage>
        <taxon>Eukaryota</taxon>
        <taxon>Fungi</taxon>
        <taxon>Dikarya</taxon>
        <taxon>Ascomycota</taxon>
        <taxon>Pezizomycotina</taxon>
        <taxon>Eurotiomycetes</taxon>
        <taxon>Eurotiomycetidae</taxon>
        <taxon>Eurotiales</taxon>
        <taxon>Aspergillaceae</taxon>
        <taxon>Aspergillus</taxon>
        <taxon>Aspergillus subgen. Circumdati</taxon>
    </lineage>
</organism>
<dbReference type="SMART" id="SM00355">
    <property type="entry name" value="ZnF_C2H2"/>
    <property type="match status" value="4"/>
</dbReference>
<keyword evidence="4" id="KW-0862">Zinc</keyword>
<dbReference type="InterPro" id="IPR056125">
    <property type="entry name" value="DUF7708"/>
</dbReference>
<dbReference type="Pfam" id="PF24809">
    <property type="entry name" value="DUF7708"/>
    <property type="match status" value="1"/>
</dbReference>
<keyword evidence="6" id="KW-0238">DNA-binding</keyword>
<dbReference type="GO" id="GO:0008270">
    <property type="term" value="F:zinc ion binding"/>
    <property type="evidence" value="ECO:0007669"/>
    <property type="project" value="UniProtKB-KW"/>
</dbReference>
<evidence type="ECO:0000256" key="3">
    <source>
        <dbReference type="ARBA" id="ARBA00022771"/>
    </source>
</evidence>
<gene>
    <name evidence="6" type="ORF">ATEIFO6365_0001043900</name>
</gene>
<feature type="region of interest" description="Disordered" evidence="5">
    <location>
        <begin position="839"/>
        <end position="892"/>
    </location>
</feature>
<dbReference type="VEuPathDB" id="FungiDB:ATEG_01239"/>
<proteinExistence type="predicted"/>
<dbReference type="InterPro" id="IPR013087">
    <property type="entry name" value="Znf_C2H2_type"/>
</dbReference>
<keyword evidence="7" id="KW-1185">Reference proteome</keyword>
<protein>
    <submittedName>
        <fullName evidence="6">Zinc finger, C2H2-type/integrase, DNA-binding protein</fullName>
    </submittedName>
</protein>
<dbReference type="FunFam" id="3.30.160.60:FF:000100">
    <property type="entry name" value="Zinc finger 45-like"/>
    <property type="match status" value="1"/>
</dbReference>
<feature type="compositionally biased region" description="Basic and acidic residues" evidence="5">
    <location>
        <begin position="849"/>
        <end position="859"/>
    </location>
</feature>
<evidence type="ECO:0000256" key="2">
    <source>
        <dbReference type="ARBA" id="ARBA00022737"/>
    </source>
</evidence>
<sequence length="991" mass="114023">MRPNVSENEFWGSALLLSRFSLVGFNPPVITMASSHDALELESESERFRNFWTKKDQKNFAVVSFEELEKSIGDLQRKQDSQRRLQDLSRMGSFLKALNQYREVVEEFFPKSDIIPFLCGPIKLLLNLADEYEKAFDGLLDVYKRVGESLPLLSEYKGVFHARPHTVRVLLYLYKDILQLHRDSLIYFRQPKWKNLFDETWKTYSSRFDGLILNLARHGSLIEKDANPSEIDTELRPTPSSLDSEMRVEDLTRSNIVSEYGDTGRWLLNNPSFQRWFDRKFPEIPPLLWLRGIPGAGKTILASLIVEEAQKLTPTPTVLFFYCKYQNPERDNFLALARSLLAQFLKQNPGLLLHFYQKCCNSGEALLTSQALARELLDLAFSNCNSAYIIIDGLDECERGERKSITKWFRTLVEDLPAEDPDRFHCLFVSQDDGVARKDLSGIETVTIRVGDNQPDIHRYSLVEAGRLRERLAPFCFITFTVWINLAQVTSMRQLNDELDINVFPKGIDEAYQRIMKRMEQQSSAVAMKDTLMLLGWLVCAKRPLKWHEIQGLKSINLDTQSVDFGREGFVVAPKDLCGSLVEVRSDGTLEFVHLTTKLFLAKAGHIDPAAEEIKLASLCIDYLNLPAFLSPPTEQGVLNGDYVFMDYAVLYWIRHLEAGAVRAEGKDQLMKDLAESLEIFIGLHWASPRATLEVSDRIHKRLQFFQDLSLYDKLAQTVVSARKQLRCFGPTKQDEIALDLVDIVQNVRGILERTLSSQIELQQDVAKKYGNNLFKCPRFSCHFFPVGFPSADERDKHIQRHDRPFRCTNETCPSFVIGFTSATDREKHMKEIHSSITAEDEEFPTEQEVQRSMDKSMPENDVPTSTDPIESSESETEAIHQHAPRPKRQRQTQFVCEHCSKVFGKRYNWQSHLRTHLIEQPCKCPECEVGFARLSDLKRHMRTSHMNARRADILRKHHTSRVGRACLDPFLRDQEQAYSQAQYPNGQQAP</sequence>
<evidence type="ECO:0000256" key="4">
    <source>
        <dbReference type="ARBA" id="ARBA00022833"/>
    </source>
</evidence>
<dbReference type="Gene3D" id="3.40.50.300">
    <property type="entry name" value="P-loop containing nucleotide triphosphate hydrolases"/>
    <property type="match status" value="1"/>
</dbReference>
<evidence type="ECO:0000313" key="6">
    <source>
        <dbReference type="EMBL" id="GFF12216.1"/>
    </source>
</evidence>
<dbReference type="EMBL" id="BLJY01000001">
    <property type="protein sequence ID" value="GFF12216.1"/>
    <property type="molecule type" value="Genomic_DNA"/>
</dbReference>
<dbReference type="InterPro" id="IPR056884">
    <property type="entry name" value="NPHP3-like_N"/>
</dbReference>
<dbReference type="AlphaFoldDB" id="A0A5M3YPY1"/>
<dbReference type="Pfam" id="PF00096">
    <property type="entry name" value="zf-C2H2"/>
    <property type="match status" value="2"/>
</dbReference>
<name>A0A5M3YPY1_ASPTE</name>
<evidence type="ECO:0000313" key="7">
    <source>
        <dbReference type="Proteomes" id="UP000452235"/>
    </source>
</evidence>
<dbReference type="Pfam" id="PF24883">
    <property type="entry name" value="NPHP3_N"/>
    <property type="match status" value="1"/>
</dbReference>
<dbReference type="InterPro" id="IPR036236">
    <property type="entry name" value="Znf_C2H2_sf"/>
</dbReference>
<keyword evidence="1" id="KW-0479">Metal-binding</keyword>
<dbReference type="SUPFAM" id="SSF52540">
    <property type="entry name" value="P-loop containing nucleoside triphosphate hydrolases"/>
    <property type="match status" value="1"/>
</dbReference>
<dbReference type="PANTHER" id="PTHR10039">
    <property type="entry name" value="AMELOGENIN"/>
    <property type="match status" value="1"/>
</dbReference>
<dbReference type="PANTHER" id="PTHR10039:SF14">
    <property type="entry name" value="NACHT DOMAIN-CONTAINING PROTEIN"/>
    <property type="match status" value="1"/>
</dbReference>
<dbReference type="PROSITE" id="PS00028">
    <property type="entry name" value="ZINC_FINGER_C2H2_1"/>
    <property type="match status" value="2"/>
</dbReference>
<dbReference type="PROSITE" id="PS50157">
    <property type="entry name" value="ZINC_FINGER_C2H2_2"/>
    <property type="match status" value="2"/>
</dbReference>
<dbReference type="Proteomes" id="UP000452235">
    <property type="component" value="Unassembled WGS sequence"/>
</dbReference>
<keyword evidence="3" id="KW-0863">Zinc-finger</keyword>
<dbReference type="SUPFAM" id="SSF57667">
    <property type="entry name" value="beta-beta-alpha zinc fingers"/>
    <property type="match status" value="1"/>
</dbReference>
<dbReference type="Gene3D" id="3.30.160.60">
    <property type="entry name" value="Classic Zinc Finger"/>
    <property type="match status" value="1"/>
</dbReference>
<reference evidence="6 7" key="1">
    <citation type="submission" date="2020-01" db="EMBL/GenBank/DDBJ databases">
        <title>Aspergillus terreus IFO 6365 whole genome shotgun sequence.</title>
        <authorList>
            <person name="Kanamasa S."/>
            <person name="Takahashi H."/>
        </authorList>
    </citation>
    <scope>NUCLEOTIDE SEQUENCE [LARGE SCALE GENOMIC DNA]</scope>
    <source>
        <strain evidence="6 7">IFO 6365</strain>
    </source>
</reference>
<accession>A0A5M3YPY1</accession>
<evidence type="ECO:0000256" key="5">
    <source>
        <dbReference type="SAM" id="MobiDB-lite"/>
    </source>
</evidence>
<evidence type="ECO:0000256" key="1">
    <source>
        <dbReference type="ARBA" id="ARBA00022723"/>
    </source>
</evidence>